<evidence type="ECO:0000313" key="2">
    <source>
        <dbReference type="EMBL" id="SCL49332.1"/>
    </source>
</evidence>
<dbReference type="AlphaFoldDB" id="A0A1C6U5M1"/>
<dbReference type="STRING" id="683228.GA0070617_1149"/>
<sequence>MFRRTPQGTRRLGAISLAASTLLLLTTVAGAPASAAAVEEAADPGYVIPGVDEISMSSNFRTIANLPKSGAFGAESAYNTDIAFQGNYAFVGNYDGFTTYDISKPRNPKVVSQVVCPGAQNDITIYGNLLFLSVDSSRNDDSCNSVAQSASIKSSWEGIRIFDVSNKVSPTYVKAIETDCGSHTHTLVPAKTKDKVYVYVQSYSPNANFPDCQPPHDKLSIIEVPLNDPTNASVVATPNLFPDTLGATSTSGCHDVTVYAELDLAAGACMGDGVLMDISDRTNPVVLSRVRDTNFAFWHSATFNNNGKKVIFTDELGGGGAATCNPTIGPKRGANALFDIEGAGADRKLVFKSYFKIPRENKSTENCVAHNGSLIPAMGRDIMVQAWYQGGISVFDFTDSSNPKEIGFWERGPLSDARLVLGGSWSAYYHNGFIYSSDIQKGFDVLKIADGRTNNAEAVVVANESNVQSQVSFPDCTQVLTTRVNSGLNIKSGTTCLDRATVNGTIKVHPGASLIVYKGEINGEVNANGAELVSLFESTVNGGVKAVGAKTTIKNTTVTGKIKLS</sequence>
<feature type="chain" id="PRO_5039309941" evidence="1">
    <location>
        <begin position="32"/>
        <end position="565"/>
    </location>
</feature>
<gene>
    <name evidence="2" type="ORF">GA0070617_1149</name>
</gene>
<dbReference type="InterPro" id="IPR013211">
    <property type="entry name" value="LVIVD"/>
</dbReference>
<dbReference type="EMBL" id="FMIA01000002">
    <property type="protein sequence ID" value="SCL49332.1"/>
    <property type="molecule type" value="Genomic_DNA"/>
</dbReference>
<keyword evidence="1" id="KW-0732">Signal</keyword>
<keyword evidence="3" id="KW-1185">Reference proteome</keyword>
<organism evidence="2 3">
    <name type="scientific">Micromonospora yangpuensis</name>
    <dbReference type="NCBI Taxonomy" id="683228"/>
    <lineage>
        <taxon>Bacteria</taxon>
        <taxon>Bacillati</taxon>
        <taxon>Actinomycetota</taxon>
        <taxon>Actinomycetes</taxon>
        <taxon>Micromonosporales</taxon>
        <taxon>Micromonosporaceae</taxon>
        <taxon>Micromonospora</taxon>
    </lineage>
</organism>
<dbReference type="Proteomes" id="UP000198937">
    <property type="component" value="Unassembled WGS sequence"/>
</dbReference>
<name>A0A1C6U5M1_9ACTN</name>
<dbReference type="OrthoDB" id="4300819at2"/>
<accession>A0A1C6U5M1</accession>
<evidence type="ECO:0000256" key="1">
    <source>
        <dbReference type="SAM" id="SignalP"/>
    </source>
</evidence>
<dbReference type="SUPFAM" id="SSF75011">
    <property type="entry name" value="3-carboxy-cis,cis-mucoante lactonizing enzyme"/>
    <property type="match status" value="1"/>
</dbReference>
<reference evidence="2 3" key="1">
    <citation type="submission" date="2016-06" db="EMBL/GenBank/DDBJ databases">
        <authorList>
            <person name="Kjaerup R.B."/>
            <person name="Dalgaard T.S."/>
            <person name="Juul-Madsen H.R."/>
        </authorList>
    </citation>
    <scope>NUCLEOTIDE SEQUENCE [LARGE SCALE GENOMIC DNA]</scope>
    <source>
        <strain evidence="2 3">DSM 45577</strain>
    </source>
</reference>
<proteinExistence type="predicted"/>
<feature type="signal peptide" evidence="1">
    <location>
        <begin position="1"/>
        <end position="31"/>
    </location>
</feature>
<dbReference type="Pfam" id="PF08309">
    <property type="entry name" value="LVIVD"/>
    <property type="match status" value="1"/>
</dbReference>
<protein>
    <submittedName>
        <fullName evidence="2">LVIVD repeat-containing protein</fullName>
    </submittedName>
</protein>
<evidence type="ECO:0000313" key="3">
    <source>
        <dbReference type="Proteomes" id="UP000198937"/>
    </source>
</evidence>